<dbReference type="EMBL" id="KB007880">
    <property type="protein sequence ID" value="ELR22595.1"/>
    <property type="molecule type" value="Genomic_DNA"/>
</dbReference>
<feature type="compositionally biased region" description="Acidic residues" evidence="1">
    <location>
        <begin position="93"/>
        <end position="106"/>
    </location>
</feature>
<evidence type="ECO:0000256" key="1">
    <source>
        <dbReference type="SAM" id="MobiDB-lite"/>
    </source>
</evidence>
<feature type="compositionally biased region" description="Basic and acidic residues" evidence="1">
    <location>
        <begin position="332"/>
        <end position="344"/>
    </location>
</feature>
<evidence type="ECO:0000313" key="3">
    <source>
        <dbReference type="Proteomes" id="UP000011083"/>
    </source>
</evidence>
<organism evidence="2 3">
    <name type="scientific">Acanthamoeba castellanii (strain ATCC 30010 / Neff)</name>
    <dbReference type="NCBI Taxonomy" id="1257118"/>
    <lineage>
        <taxon>Eukaryota</taxon>
        <taxon>Amoebozoa</taxon>
        <taxon>Discosea</taxon>
        <taxon>Longamoebia</taxon>
        <taxon>Centramoebida</taxon>
        <taxon>Acanthamoebidae</taxon>
        <taxon>Acanthamoeba</taxon>
    </lineage>
</organism>
<sequence length="361" mass="37921">MLPASVPMSGTPTKADKSLRSLFCGAANHLTQLYMSSLKLEKGATKKGYCRAVEDLIKFLQLQQQYGRTISIESLVDHLKTKKREILQREDNDFGEDEDEHEEGDETPVLGVPLGENKSPAAAPTPFGSTTRSLASQFEGLSASGGGTFGSSSDHMPRMGSATIGATPAPVHFGFATAPAASSTPLLQHAPQHSHAGTSASSATTTSAQFPSSTFRDAVSVPFPLSSSSSASSAINNSNNNPFAPLEHGNGMGRKRQYFEFFFDAPPNLTVPSGGALPANGGGFQFTPSSHSTSTSISPAAAPSSSSLVGSSSAGGGAGESDGAMDFSCYEHQVKRYRREEEQQQHQQHNPPPHRTSANTS</sequence>
<keyword evidence="3" id="KW-1185">Reference proteome</keyword>
<dbReference type="RefSeq" id="XP_004349683.1">
    <property type="nucleotide sequence ID" value="XM_004349633.1"/>
</dbReference>
<evidence type="ECO:0000313" key="2">
    <source>
        <dbReference type="EMBL" id="ELR22595.1"/>
    </source>
</evidence>
<dbReference type="Proteomes" id="UP000011083">
    <property type="component" value="Unassembled WGS sequence"/>
</dbReference>
<feature type="region of interest" description="Disordered" evidence="1">
    <location>
        <begin position="273"/>
        <end position="361"/>
    </location>
</feature>
<dbReference type="VEuPathDB" id="AmoebaDB:ACA1_307920"/>
<accession>L8HBN9</accession>
<feature type="region of interest" description="Disordered" evidence="1">
    <location>
        <begin position="184"/>
        <end position="208"/>
    </location>
</feature>
<reference evidence="2 3" key="1">
    <citation type="journal article" date="2013" name="Genome Biol.">
        <title>Genome of Acanthamoeba castellanii highlights extensive lateral gene transfer and early evolution of tyrosine kinase signaling.</title>
        <authorList>
            <person name="Clarke M."/>
            <person name="Lohan A.J."/>
            <person name="Liu B."/>
            <person name="Lagkouvardos I."/>
            <person name="Roy S."/>
            <person name="Zafar N."/>
            <person name="Bertelli C."/>
            <person name="Schilde C."/>
            <person name="Kianianmomeni A."/>
            <person name="Burglin T.R."/>
            <person name="Frech C."/>
            <person name="Turcotte B."/>
            <person name="Kopec K.O."/>
            <person name="Synnott J.M."/>
            <person name="Choo C."/>
            <person name="Paponov I."/>
            <person name="Finkler A."/>
            <person name="Soon Heng Tan C."/>
            <person name="Hutchins A.P."/>
            <person name="Weinmeier T."/>
            <person name="Rattei T."/>
            <person name="Chu J.S."/>
            <person name="Gimenez G."/>
            <person name="Irimia M."/>
            <person name="Rigden D.J."/>
            <person name="Fitzpatrick D.A."/>
            <person name="Lorenzo-Morales J."/>
            <person name="Bateman A."/>
            <person name="Chiu C.H."/>
            <person name="Tang P."/>
            <person name="Hegemann P."/>
            <person name="Fromm H."/>
            <person name="Raoult D."/>
            <person name="Greub G."/>
            <person name="Miranda-Saavedra D."/>
            <person name="Chen N."/>
            <person name="Nash P."/>
            <person name="Ginger M.L."/>
            <person name="Horn M."/>
            <person name="Schaap P."/>
            <person name="Caler L."/>
            <person name="Loftus B."/>
        </authorList>
    </citation>
    <scope>NUCLEOTIDE SEQUENCE [LARGE SCALE GENOMIC DNA]</scope>
    <source>
        <strain evidence="2 3">Neff</strain>
    </source>
</reference>
<feature type="compositionally biased region" description="Low complexity" evidence="1">
    <location>
        <begin position="287"/>
        <end position="312"/>
    </location>
</feature>
<dbReference type="AlphaFoldDB" id="L8HBN9"/>
<dbReference type="GeneID" id="14923538"/>
<gene>
    <name evidence="2" type="ORF">ACA1_307920</name>
</gene>
<feature type="compositionally biased region" description="Low complexity" evidence="1">
    <location>
        <begin position="194"/>
        <end position="208"/>
    </location>
</feature>
<name>L8HBN9_ACACF</name>
<protein>
    <submittedName>
        <fullName evidence="2">Uncharacterized protein</fullName>
    </submittedName>
</protein>
<proteinExistence type="predicted"/>
<feature type="region of interest" description="Disordered" evidence="1">
    <location>
        <begin position="89"/>
        <end position="132"/>
    </location>
</feature>
<dbReference type="KEGG" id="acan:ACA1_307920"/>